<proteinExistence type="predicted"/>
<evidence type="ECO:0000313" key="3">
    <source>
        <dbReference type="Proteomes" id="UP000245523"/>
    </source>
</evidence>
<reference evidence="2 3" key="1">
    <citation type="submission" date="2018-05" db="EMBL/GenBank/DDBJ databases">
        <title>Animal gut microbial communities from fecal samples from Wisconsin, USA.</title>
        <authorList>
            <person name="Neumann A."/>
        </authorList>
    </citation>
    <scope>NUCLEOTIDE SEQUENCE [LARGE SCALE GENOMIC DNA]</scope>
    <source>
        <strain evidence="2 3">UWS4</strain>
    </source>
</reference>
<evidence type="ECO:0000313" key="2">
    <source>
        <dbReference type="EMBL" id="PWL03672.1"/>
    </source>
</evidence>
<organism evidence="2 3">
    <name type="scientific">Hallerella porci</name>
    <dbReference type="NCBI Taxonomy" id="1945871"/>
    <lineage>
        <taxon>Bacteria</taxon>
        <taxon>Pseudomonadati</taxon>
        <taxon>Fibrobacterota</taxon>
        <taxon>Fibrobacteria</taxon>
        <taxon>Fibrobacterales</taxon>
        <taxon>Fibrobacteraceae</taxon>
        <taxon>Hallerella</taxon>
    </lineage>
</organism>
<protein>
    <submittedName>
        <fullName evidence="2">Beta-ketoacyl synthase-like protein</fullName>
    </submittedName>
</protein>
<accession>A0ABX5LMZ3</accession>
<dbReference type="Proteomes" id="UP000245523">
    <property type="component" value="Unassembled WGS sequence"/>
</dbReference>
<dbReference type="Pfam" id="PF13723">
    <property type="entry name" value="Ketoacyl-synt_2"/>
    <property type="match status" value="1"/>
</dbReference>
<sequence>MNLYVKKFSAWTSEDLPKLPYVSMLFRRRLSAITKMVVETVHAVSENLEPVHVTFASEFGEIVRQHKISEGILETSEVMPAQFSLSVFNAPVSAASIVEKNMQGYSAIFGGIYSFENGLKEACAPLISGRETERMFVFADERIPEDYQKIAPYPNPICALALRISTQKENSICELDFSKLPEFSTAAEQALYFLNHRLPK</sequence>
<feature type="domain" description="Beta-ketoacyl synthase-like N-terminal" evidence="1">
    <location>
        <begin position="10"/>
        <end position="175"/>
    </location>
</feature>
<dbReference type="RefSeq" id="WP_106197877.1">
    <property type="nucleotide sequence ID" value="NZ_JAXEIU010000059.1"/>
</dbReference>
<name>A0ABX5LMZ3_9BACT</name>
<dbReference type="EMBL" id="QGHD01000004">
    <property type="protein sequence ID" value="PWL03672.1"/>
    <property type="molecule type" value="Genomic_DNA"/>
</dbReference>
<evidence type="ECO:0000259" key="1">
    <source>
        <dbReference type="Pfam" id="PF13723"/>
    </source>
</evidence>
<comment type="caution">
    <text evidence="2">The sequence shown here is derived from an EMBL/GenBank/DDBJ whole genome shotgun (WGS) entry which is preliminary data.</text>
</comment>
<dbReference type="InterPro" id="IPR014030">
    <property type="entry name" value="Ketoacyl_synth_N"/>
</dbReference>
<keyword evidence="3" id="KW-1185">Reference proteome</keyword>
<gene>
    <name evidence="2" type="ORF">B0H50_10496</name>
</gene>